<reference evidence="3" key="2">
    <citation type="submission" date="2020-11" db="EMBL/GenBank/DDBJ databases">
        <authorList>
            <consortium name="DOE Joint Genome Institute"/>
            <person name="Kuo A."/>
            <person name="Miyauchi S."/>
            <person name="Kiss E."/>
            <person name="Drula E."/>
            <person name="Kohler A."/>
            <person name="Sanchez-Garcia M."/>
            <person name="Andreopoulos B."/>
            <person name="Barry K.W."/>
            <person name="Bonito G."/>
            <person name="Buee M."/>
            <person name="Carver A."/>
            <person name="Chen C."/>
            <person name="Cichocki N."/>
            <person name="Clum A."/>
            <person name="Culley D."/>
            <person name="Crous P.W."/>
            <person name="Fauchery L."/>
            <person name="Girlanda M."/>
            <person name="Hayes R."/>
            <person name="Keri Z."/>
            <person name="Labutti K."/>
            <person name="Lipzen A."/>
            <person name="Lombard V."/>
            <person name="Magnuson J."/>
            <person name="Maillard F."/>
            <person name="Morin E."/>
            <person name="Murat C."/>
            <person name="Nolan M."/>
            <person name="Ohm R."/>
            <person name="Pangilinan J."/>
            <person name="Pereira M."/>
            <person name="Perotto S."/>
            <person name="Peter M."/>
            <person name="Riley R."/>
            <person name="Sitrit Y."/>
            <person name="Stielow B."/>
            <person name="Szollosi G."/>
            <person name="Zifcakova L."/>
            <person name="Stursova M."/>
            <person name="Spatafora J.W."/>
            <person name="Tedersoo L."/>
            <person name="Vaario L.-M."/>
            <person name="Yamada A."/>
            <person name="Yan M."/>
            <person name="Wang P."/>
            <person name="Xu J."/>
            <person name="Bruns T."/>
            <person name="Baldrian P."/>
            <person name="Vilgalys R."/>
            <person name="Henrissat B."/>
            <person name="Grigoriev I.V."/>
            <person name="Hibbett D."/>
            <person name="Nagy L.G."/>
            <person name="Martin F.M."/>
        </authorList>
    </citation>
    <scope>NUCLEOTIDE SEQUENCE</scope>
    <source>
        <strain evidence="3">UH-Tt-Lm1</strain>
    </source>
</reference>
<dbReference type="AlphaFoldDB" id="A0A9P6HLT5"/>
<dbReference type="EMBL" id="WIUZ02000003">
    <property type="protein sequence ID" value="KAF9789863.1"/>
    <property type="molecule type" value="Genomic_DNA"/>
</dbReference>
<evidence type="ECO:0000313" key="3">
    <source>
        <dbReference type="EMBL" id="KAF9789863.1"/>
    </source>
</evidence>
<feature type="transmembrane region" description="Helical" evidence="1">
    <location>
        <begin position="226"/>
        <end position="256"/>
    </location>
</feature>
<evidence type="ECO:0000256" key="1">
    <source>
        <dbReference type="SAM" id="Phobius"/>
    </source>
</evidence>
<feature type="transmembrane region" description="Helical" evidence="1">
    <location>
        <begin position="99"/>
        <end position="118"/>
    </location>
</feature>
<keyword evidence="1" id="KW-0812">Transmembrane</keyword>
<feature type="transmembrane region" description="Helical" evidence="1">
    <location>
        <begin position="51"/>
        <end position="69"/>
    </location>
</feature>
<reference evidence="3" key="1">
    <citation type="journal article" date="2020" name="Nat. Commun.">
        <title>Large-scale genome sequencing of mycorrhizal fungi provides insights into the early evolution of symbiotic traits.</title>
        <authorList>
            <person name="Miyauchi S."/>
            <person name="Kiss E."/>
            <person name="Kuo A."/>
            <person name="Drula E."/>
            <person name="Kohler A."/>
            <person name="Sanchez-Garcia M."/>
            <person name="Morin E."/>
            <person name="Andreopoulos B."/>
            <person name="Barry K.W."/>
            <person name="Bonito G."/>
            <person name="Buee M."/>
            <person name="Carver A."/>
            <person name="Chen C."/>
            <person name="Cichocki N."/>
            <person name="Clum A."/>
            <person name="Culley D."/>
            <person name="Crous P.W."/>
            <person name="Fauchery L."/>
            <person name="Girlanda M."/>
            <person name="Hayes R.D."/>
            <person name="Keri Z."/>
            <person name="LaButti K."/>
            <person name="Lipzen A."/>
            <person name="Lombard V."/>
            <person name="Magnuson J."/>
            <person name="Maillard F."/>
            <person name="Murat C."/>
            <person name="Nolan M."/>
            <person name="Ohm R.A."/>
            <person name="Pangilinan J."/>
            <person name="Pereira M.F."/>
            <person name="Perotto S."/>
            <person name="Peter M."/>
            <person name="Pfister S."/>
            <person name="Riley R."/>
            <person name="Sitrit Y."/>
            <person name="Stielow J.B."/>
            <person name="Szollosi G."/>
            <person name="Zifcakova L."/>
            <person name="Stursova M."/>
            <person name="Spatafora J.W."/>
            <person name="Tedersoo L."/>
            <person name="Vaario L.M."/>
            <person name="Yamada A."/>
            <person name="Yan M."/>
            <person name="Wang P."/>
            <person name="Xu J."/>
            <person name="Bruns T."/>
            <person name="Baldrian P."/>
            <person name="Vilgalys R."/>
            <person name="Dunand C."/>
            <person name="Henrissat B."/>
            <person name="Grigoriev I.V."/>
            <person name="Hibbett D."/>
            <person name="Nagy L.G."/>
            <person name="Martin F.M."/>
        </authorList>
    </citation>
    <scope>NUCLEOTIDE SEQUENCE</scope>
    <source>
        <strain evidence="3">UH-Tt-Lm1</strain>
    </source>
</reference>
<dbReference type="OrthoDB" id="2745134at2759"/>
<keyword evidence="1" id="KW-0472">Membrane</keyword>
<proteinExistence type="predicted"/>
<sequence>MSSQLDPIVQAGRDMACYQYYGLATGTILFYDYLLTLEDEIKYIWSRKQSWTFWLFVVNRYFPMTYQIWQLAISYNPLRFATNVSPIQLKPAPNLCNKTAWYVLFTYTICTLLAQVVLTSRIYAATMNNTVIAIVLLSIVVPHFGLGIWEVVLASREGAELSPIPLDAYRVCSPVWHRPLVVSFISISLVYDSLAFSMIMFLAARSSQATAGLKIQTIWRLLAEDATLYFMVIFTSHFVFEMTLLFGRVSAIIHYLKTVAL</sequence>
<keyword evidence="1" id="KW-1133">Transmembrane helix</keyword>
<dbReference type="Pfam" id="PF20151">
    <property type="entry name" value="DUF6533"/>
    <property type="match status" value="1"/>
</dbReference>
<evidence type="ECO:0000313" key="4">
    <source>
        <dbReference type="Proteomes" id="UP000736335"/>
    </source>
</evidence>
<name>A0A9P6HLT5_9AGAM</name>
<evidence type="ECO:0000259" key="2">
    <source>
        <dbReference type="Pfam" id="PF20151"/>
    </source>
</evidence>
<accession>A0A9P6HLT5</accession>
<feature type="domain" description="DUF6533" evidence="2">
    <location>
        <begin position="20"/>
        <end position="64"/>
    </location>
</feature>
<dbReference type="InterPro" id="IPR045340">
    <property type="entry name" value="DUF6533"/>
</dbReference>
<feature type="transmembrane region" description="Helical" evidence="1">
    <location>
        <begin position="180"/>
        <end position="205"/>
    </location>
</feature>
<protein>
    <recommendedName>
        <fullName evidence="2">DUF6533 domain-containing protein</fullName>
    </recommendedName>
</protein>
<comment type="caution">
    <text evidence="3">The sequence shown here is derived from an EMBL/GenBank/DDBJ whole genome shotgun (WGS) entry which is preliminary data.</text>
</comment>
<dbReference type="Proteomes" id="UP000736335">
    <property type="component" value="Unassembled WGS sequence"/>
</dbReference>
<feature type="transmembrane region" description="Helical" evidence="1">
    <location>
        <begin position="130"/>
        <end position="149"/>
    </location>
</feature>
<keyword evidence="4" id="KW-1185">Reference proteome</keyword>
<organism evidence="3 4">
    <name type="scientific">Thelephora terrestris</name>
    <dbReference type="NCBI Taxonomy" id="56493"/>
    <lineage>
        <taxon>Eukaryota</taxon>
        <taxon>Fungi</taxon>
        <taxon>Dikarya</taxon>
        <taxon>Basidiomycota</taxon>
        <taxon>Agaricomycotina</taxon>
        <taxon>Agaricomycetes</taxon>
        <taxon>Thelephorales</taxon>
        <taxon>Thelephoraceae</taxon>
        <taxon>Thelephora</taxon>
    </lineage>
</organism>
<gene>
    <name evidence="3" type="ORF">BJ322DRAFT_1044619</name>
</gene>